<protein>
    <submittedName>
        <fullName evidence="1">Uncharacterized protein</fullName>
    </submittedName>
</protein>
<name>S7W7P3_SPRLO</name>
<keyword evidence="2" id="KW-1185">Reference proteome</keyword>
<organism evidence="1 2">
    <name type="scientific">Spraguea lophii (strain 42_110)</name>
    <name type="common">Microsporidian parasite</name>
    <dbReference type="NCBI Taxonomy" id="1358809"/>
    <lineage>
        <taxon>Eukaryota</taxon>
        <taxon>Fungi</taxon>
        <taxon>Fungi incertae sedis</taxon>
        <taxon>Microsporidia</taxon>
        <taxon>Spragueidae</taxon>
        <taxon>Spraguea</taxon>
    </lineage>
</organism>
<dbReference type="EMBL" id="ATCN01000535">
    <property type="protein sequence ID" value="EPR78836.1"/>
    <property type="molecule type" value="Genomic_DNA"/>
</dbReference>
<dbReference type="VEuPathDB" id="MicrosporidiaDB:SLOPH_2717"/>
<dbReference type="Proteomes" id="UP000014978">
    <property type="component" value="Unassembled WGS sequence"/>
</dbReference>
<accession>S7W7P3</accession>
<evidence type="ECO:0000313" key="2">
    <source>
        <dbReference type="Proteomes" id="UP000014978"/>
    </source>
</evidence>
<proteinExistence type="predicted"/>
<dbReference type="HOGENOM" id="CLU_2528938_0_0_1"/>
<gene>
    <name evidence="1" type="ORF">SLOPH_2717</name>
</gene>
<sequence>MDELYKMLCDLEADLTTSQDIIESLKLEASKLFTLYSLDILDSKLKNTLSKKQLEKIKDLKQYFDIEYIPKEADQKILNELKFI</sequence>
<dbReference type="AlphaFoldDB" id="S7W7P3"/>
<dbReference type="InParanoid" id="S7W7P3"/>
<comment type="caution">
    <text evidence="1">The sequence shown here is derived from an EMBL/GenBank/DDBJ whole genome shotgun (WGS) entry which is preliminary data.</text>
</comment>
<evidence type="ECO:0000313" key="1">
    <source>
        <dbReference type="EMBL" id="EPR78836.1"/>
    </source>
</evidence>
<reference evidence="2" key="1">
    <citation type="journal article" date="2013" name="PLoS Genet.">
        <title>The genome of Spraguea lophii and the basis of host-microsporidian interactions.</title>
        <authorList>
            <person name="Campbell S.E."/>
            <person name="Williams T.A."/>
            <person name="Yousuf A."/>
            <person name="Soanes D.M."/>
            <person name="Paszkiewicz K.H."/>
            <person name="Williams B.A.P."/>
        </authorList>
    </citation>
    <scope>NUCLEOTIDE SEQUENCE [LARGE SCALE GENOMIC DNA]</scope>
    <source>
        <strain evidence="2">42_110</strain>
    </source>
</reference>